<comment type="caution">
    <text evidence="7">The sequence shown here is derived from an EMBL/GenBank/DDBJ whole genome shotgun (WGS) entry which is preliminary data.</text>
</comment>
<dbReference type="InterPro" id="IPR013785">
    <property type="entry name" value="Aldolase_TIM"/>
</dbReference>
<dbReference type="SFLD" id="SFLDS00029">
    <property type="entry name" value="Radical_SAM"/>
    <property type="match status" value="1"/>
</dbReference>
<feature type="domain" description="Radical SAM core" evidence="6">
    <location>
        <begin position="12"/>
        <end position="88"/>
    </location>
</feature>
<dbReference type="GO" id="GO:0051536">
    <property type="term" value="F:iron-sulfur cluster binding"/>
    <property type="evidence" value="ECO:0007669"/>
    <property type="project" value="UniProtKB-KW"/>
</dbReference>
<comment type="cofactor">
    <cofactor evidence="1">
        <name>[4Fe-4S] cluster</name>
        <dbReference type="ChEBI" id="CHEBI:49883"/>
    </cofactor>
</comment>
<proteinExistence type="predicted"/>
<dbReference type="Proteomes" id="UP000722750">
    <property type="component" value="Unassembled WGS sequence"/>
</dbReference>
<evidence type="ECO:0000256" key="4">
    <source>
        <dbReference type="ARBA" id="ARBA00023004"/>
    </source>
</evidence>
<keyword evidence="3" id="KW-0479">Metal-binding</keyword>
<evidence type="ECO:0000313" key="8">
    <source>
        <dbReference type="Proteomes" id="UP000722750"/>
    </source>
</evidence>
<keyword evidence="2" id="KW-0949">S-adenosyl-L-methionine</keyword>
<dbReference type="AlphaFoldDB" id="A0A941W3Z1"/>
<dbReference type="InterPro" id="IPR058240">
    <property type="entry name" value="rSAM_sf"/>
</dbReference>
<evidence type="ECO:0000256" key="5">
    <source>
        <dbReference type="ARBA" id="ARBA00023014"/>
    </source>
</evidence>
<accession>A0A941W3Z1</accession>
<evidence type="ECO:0000256" key="2">
    <source>
        <dbReference type="ARBA" id="ARBA00022691"/>
    </source>
</evidence>
<dbReference type="InterPro" id="IPR007197">
    <property type="entry name" value="rSAM"/>
</dbReference>
<keyword evidence="5" id="KW-0411">Iron-sulfur</keyword>
<dbReference type="GO" id="GO:0003824">
    <property type="term" value="F:catalytic activity"/>
    <property type="evidence" value="ECO:0007669"/>
    <property type="project" value="InterPro"/>
</dbReference>
<evidence type="ECO:0000256" key="1">
    <source>
        <dbReference type="ARBA" id="ARBA00001966"/>
    </source>
</evidence>
<evidence type="ECO:0000259" key="6">
    <source>
        <dbReference type="Pfam" id="PF04055"/>
    </source>
</evidence>
<keyword evidence="4" id="KW-0408">Iron</keyword>
<evidence type="ECO:0000313" key="7">
    <source>
        <dbReference type="EMBL" id="MBS1258712.1"/>
    </source>
</evidence>
<dbReference type="Gene3D" id="3.20.20.70">
    <property type="entry name" value="Aldolase class I"/>
    <property type="match status" value="1"/>
</dbReference>
<evidence type="ECO:0000256" key="3">
    <source>
        <dbReference type="ARBA" id="ARBA00022723"/>
    </source>
</evidence>
<organism evidence="7 8">
    <name type="scientific">Candidatus Scalindua arabica</name>
    <dbReference type="NCBI Taxonomy" id="1127984"/>
    <lineage>
        <taxon>Bacteria</taxon>
        <taxon>Pseudomonadati</taxon>
        <taxon>Planctomycetota</taxon>
        <taxon>Candidatus Brocadiia</taxon>
        <taxon>Candidatus Brocadiales</taxon>
        <taxon>Candidatus Scalinduaceae</taxon>
        <taxon>Candidatus Scalindua</taxon>
    </lineage>
</organism>
<reference evidence="7" key="1">
    <citation type="journal article" date="2021" name="ISME J.">
        <title>Fine-scale metabolic discontinuity in a stratified prokaryote microbiome of a Red Sea deep halocline.</title>
        <authorList>
            <person name="Michoud G."/>
            <person name="Ngugi D.K."/>
            <person name="Barozzi A."/>
            <person name="Merlino G."/>
            <person name="Calleja M.L."/>
            <person name="Delgado-Huertas A."/>
            <person name="Moran X.A.G."/>
            <person name="Daffonchio D."/>
        </authorList>
    </citation>
    <scope>NUCLEOTIDE SEQUENCE</scope>
    <source>
        <strain evidence="7">SuakinDeep_MAG55_1</strain>
    </source>
</reference>
<protein>
    <recommendedName>
        <fullName evidence="6">Radical SAM core domain-containing protein</fullName>
    </recommendedName>
</protein>
<dbReference type="GO" id="GO:0046872">
    <property type="term" value="F:metal ion binding"/>
    <property type="evidence" value="ECO:0007669"/>
    <property type="project" value="UniProtKB-KW"/>
</dbReference>
<dbReference type="CDD" id="cd01335">
    <property type="entry name" value="Radical_SAM"/>
    <property type="match status" value="1"/>
</dbReference>
<dbReference type="Pfam" id="PF04055">
    <property type="entry name" value="Radical_SAM"/>
    <property type="match status" value="1"/>
</dbReference>
<sequence length="314" mass="35868">MRPLLDMDVIQIEITNACVHQCSNCTRLVGHAKKPFFMEMDVFVNAVDSLIDYPKMIGIMGGEPLLHPQFAEMAEYLKSKVPDKIRCGLWSTLPKGKEKYAPIIADVFGNVLLNDHTLGDLNHSPVLVAAQDTVTDEFTMWYLIDRCWVQNCWSGSITPKGAFFCEVAAAFDMVFEGPGGWPVEPGWWKKTPKDYVGQMNQYCVNCSAALPLHARQDTEEVDDISRRNLERLTRLGSPKIKRGKYTLYNRGERNKDYHINEFRNNIEYAQKIADKYDLQLTPNKIGYFQPFLNENRVHQDTQDSNPSLAVKQPV</sequence>
<dbReference type="SUPFAM" id="SSF102114">
    <property type="entry name" value="Radical SAM enzymes"/>
    <property type="match status" value="1"/>
</dbReference>
<gene>
    <name evidence="7" type="ORF">MAG551_01774</name>
</gene>
<dbReference type="EMBL" id="JAANXD010000073">
    <property type="protein sequence ID" value="MBS1258712.1"/>
    <property type="molecule type" value="Genomic_DNA"/>
</dbReference>
<name>A0A941W3Z1_9BACT</name>